<comment type="caution">
    <text evidence="1">The sequence shown here is derived from an EMBL/GenBank/DDBJ whole genome shotgun (WGS) entry which is preliminary data.</text>
</comment>
<reference evidence="1" key="2">
    <citation type="submission" date="2023-06" db="EMBL/GenBank/DDBJ databases">
        <authorList>
            <person name="Ma L."/>
            <person name="Liu K.-W."/>
            <person name="Li Z."/>
            <person name="Hsiao Y.-Y."/>
            <person name="Qi Y."/>
            <person name="Fu T."/>
            <person name="Tang G."/>
            <person name="Zhang D."/>
            <person name="Sun W.-H."/>
            <person name="Liu D.-K."/>
            <person name="Li Y."/>
            <person name="Chen G.-Z."/>
            <person name="Liu X.-D."/>
            <person name="Liao X.-Y."/>
            <person name="Jiang Y.-T."/>
            <person name="Yu X."/>
            <person name="Hao Y."/>
            <person name="Huang J."/>
            <person name="Zhao X.-W."/>
            <person name="Ke S."/>
            <person name="Chen Y.-Y."/>
            <person name="Wu W.-L."/>
            <person name="Hsu J.-L."/>
            <person name="Lin Y.-F."/>
            <person name="Huang M.-D."/>
            <person name="Li C.-Y."/>
            <person name="Huang L."/>
            <person name="Wang Z.-W."/>
            <person name="Zhao X."/>
            <person name="Zhong W.-Y."/>
            <person name="Peng D.-H."/>
            <person name="Ahmad S."/>
            <person name="Lan S."/>
            <person name="Zhang J.-S."/>
            <person name="Tsai W.-C."/>
            <person name="Van De Peer Y."/>
            <person name="Liu Z.-J."/>
        </authorList>
    </citation>
    <scope>NUCLEOTIDE SEQUENCE</scope>
    <source>
        <strain evidence="1">SCP</strain>
        <tissue evidence="1">Leaves</tissue>
    </source>
</reference>
<name>A0AAV9ASF4_ACOGR</name>
<dbReference type="Proteomes" id="UP001179952">
    <property type="component" value="Unassembled WGS sequence"/>
</dbReference>
<keyword evidence="2" id="KW-1185">Reference proteome</keyword>
<accession>A0AAV9ASF4</accession>
<evidence type="ECO:0000313" key="1">
    <source>
        <dbReference type="EMBL" id="KAK1267195.1"/>
    </source>
</evidence>
<reference evidence="1" key="1">
    <citation type="journal article" date="2023" name="Nat. Commun.">
        <title>Diploid and tetraploid genomes of Acorus and the evolution of monocots.</title>
        <authorList>
            <person name="Ma L."/>
            <person name="Liu K.W."/>
            <person name="Li Z."/>
            <person name="Hsiao Y.Y."/>
            <person name="Qi Y."/>
            <person name="Fu T."/>
            <person name="Tang G.D."/>
            <person name="Zhang D."/>
            <person name="Sun W.H."/>
            <person name="Liu D.K."/>
            <person name="Li Y."/>
            <person name="Chen G.Z."/>
            <person name="Liu X.D."/>
            <person name="Liao X.Y."/>
            <person name="Jiang Y.T."/>
            <person name="Yu X."/>
            <person name="Hao Y."/>
            <person name="Huang J."/>
            <person name="Zhao X.W."/>
            <person name="Ke S."/>
            <person name="Chen Y.Y."/>
            <person name="Wu W.L."/>
            <person name="Hsu J.L."/>
            <person name="Lin Y.F."/>
            <person name="Huang M.D."/>
            <person name="Li C.Y."/>
            <person name="Huang L."/>
            <person name="Wang Z.W."/>
            <person name="Zhao X."/>
            <person name="Zhong W.Y."/>
            <person name="Peng D.H."/>
            <person name="Ahmad S."/>
            <person name="Lan S."/>
            <person name="Zhang J.S."/>
            <person name="Tsai W.C."/>
            <person name="Van de Peer Y."/>
            <person name="Liu Z.J."/>
        </authorList>
    </citation>
    <scope>NUCLEOTIDE SEQUENCE</scope>
    <source>
        <strain evidence="1">SCP</strain>
    </source>
</reference>
<dbReference type="AlphaFoldDB" id="A0AAV9ASF4"/>
<protein>
    <submittedName>
        <fullName evidence="1">Uncharacterized protein</fullName>
    </submittedName>
</protein>
<organism evidence="1 2">
    <name type="scientific">Acorus gramineus</name>
    <name type="common">Dwarf sweet flag</name>
    <dbReference type="NCBI Taxonomy" id="55184"/>
    <lineage>
        <taxon>Eukaryota</taxon>
        <taxon>Viridiplantae</taxon>
        <taxon>Streptophyta</taxon>
        <taxon>Embryophyta</taxon>
        <taxon>Tracheophyta</taxon>
        <taxon>Spermatophyta</taxon>
        <taxon>Magnoliopsida</taxon>
        <taxon>Liliopsida</taxon>
        <taxon>Acoraceae</taxon>
        <taxon>Acorus</taxon>
    </lineage>
</organism>
<evidence type="ECO:0000313" key="2">
    <source>
        <dbReference type="Proteomes" id="UP001179952"/>
    </source>
</evidence>
<proteinExistence type="predicted"/>
<gene>
    <name evidence="1" type="ORF">QJS04_geneDACA000039</name>
</gene>
<dbReference type="EMBL" id="JAUJYN010000007">
    <property type="protein sequence ID" value="KAK1267195.1"/>
    <property type="molecule type" value="Genomic_DNA"/>
</dbReference>
<sequence length="52" mass="6029">MKGGNSEMRLLRKRERCLQVIRTEVDMAYLFEVAKLIWDCIGEGVVVESEVK</sequence>